<protein>
    <submittedName>
        <fullName evidence="2">Uncharacterized protein</fullName>
    </submittedName>
</protein>
<proteinExistence type="predicted"/>
<dbReference type="AlphaFoldDB" id="A0A9Q1CQE8"/>
<evidence type="ECO:0000256" key="1">
    <source>
        <dbReference type="SAM" id="MobiDB-lite"/>
    </source>
</evidence>
<feature type="region of interest" description="Disordered" evidence="1">
    <location>
        <begin position="1"/>
        <end position="58"/>
    </location>
</feature>
<accession>A0A9Q1CQE8</accession>
<comment type="caution">
    <text evidence="2">The sequence shown here is derived from an EMBL/GenBank/DDBJ whole genome shotgun (WGS) entry which is preliminary data.</text>
</comment>
<dbReference type="PANTHER" id="PTHR33480">
    <property type="entry name" value="SET DOMAIN-CONTAINING PROTEIN-RELATED"/>
    <property type="match status" value="1"/>
</dbReference>
<evidence type="ECO:0000313" key="3">
    <source>
        <dbReference type="Proteomes" id="UP001152320"/>
    </source>
</evidence>
<dbReference type="Proteomes" id="UP001152320">
    <property type="component" value="Chromosome 1"/>
</dbReference>
<dbReference type="EMBL" id="JAIZAY010000001">
    <property type="protein sequence ID" value="KAJ8048983.1"/>
    <property type="molecule type" value="Genomic_DNA"/>
</dbReference>
<keyword evidence="3" id="KW-1185">Reference proteome</keyword>
<organism evidence="2 3">
    <name type="scientific">Holothuria leucospilota</name>
    <name type="common">Black long sea cucumber</name>
    <name type="synonym">Mertensiothuria leucospilota</name>
    <dbReference type="NCBI Taxonomy" id="206669"/>
    <lineage>
        <taxon>Eukaryota</taxon>
        <taxon>Metazoa</taxon>
        <taxon>Echinodermata</taxon>
        <taxon>Eleutherozoa</taxon>
        <taxon>Echinozoa</taxon>
        <taxon>Holothuroidea</taxon>
        <taxon>Aspidochirotacea</taxon>
        <taxon>Aspidochirotida</taxon>
        <taxon>Holothuriidae</taxon>
        <taxon>Holothuria</taxon>
    </lineage>
</organism>
<sequence>MKVPTEDDAESDFSDTSDINDPEFIPSDVSEENDDDDDDDDDDWDVGDNADVNEDEDEVIKEVPNSEVNTMEDPFVVDSSSKQKHSYCLFCDKPQQKLPRHCRRKHADELLVAEAMAIEGNLQLRRQKWLHIRNLGNHAHNSRIYNSEENCNDLIVRKRPSNVKTIHDYVACSDCVGYFYKNTVDPQENVSTEAKECSSSQSCKGGY</sequence>
<feature type="compositionally biased region" description="Acidic residues" evidence="1">
    <location>
        <begin position="29"/>
        <end position="58"/>
    </location>
</feature>
<reference evidence="2" key="1">
    <citation type="submission" date="2021-10" db="EMBL/GenBank/DDBJ databases">
        <title>Tropical sea cucumber genome reveals ecological adaptation and Cuvierian tubules defense mechanism.</title>
        <authorList>
            <person name="Chen T."/>
        </authorList>
    </citation>
    <scope>NUCLEOTIDE SEQUENCE</scope>
    <source>
        <strain evidence="2">Nanhai2018</strain>
        <tissue evidence="2">Muscle</tissue>
    </source>
</reference>
<dbReference type="PANTHER" id="PTHR33480:SF1">
    <property type="entry name" value="TYR RECOMBINASE DOMAIN-CONTAINING PROTEIN"/>
    <property type="match status" value="1"/>
</dbReference>
<feature type="compositionally biased region" description="Acidic residues" evidence="1">
    <location>
        <begin position="1"/>
        <end position="21"/>
    </location>
</feature>
<name>A0A9Q1CQE8_HOLLE</name>
<gene>
    <name evidence="2" type="ORF">HOLleu_01516</name>
</gene>
<evidence type="ECO:0000313" key="2">
    <source>
        <dbReference type="EMBL" id="KAJ8048983.1"/>
    </source>
</evidence>